<proteinExistence type="predicted"/>
<dbReference type="InterPro" id="IPR001789">
    <property type="entry name" value="Sig_transdc_resp-reg_receiver"/>
</dbReference>
<dbReference type="EMBL" id="JBHUOK010000030">
    <property type="protein sequence ID" value="MFD2790082.1"/>
    <property type="molecule type" value="Genomic_DNA"/>
</dbReference>
<evidence type="ECO:0000256" key="1">
    <source>
        <dbReference type="PROSITE-ProRule" id="PRU00169"/>
    </source>
</evidence>
<name>A0ABW5VEI2_9FLAO</name>
<accession>A0ABW5VEI2</accession>
<evidence type="ECO:0000259" key="2">
    <source>
        <dbReference type="PROSITE" id="PS50110"/>
    </source>
</evidence>
<dbReference type="Gene3D" id="3.40.50.2300">
    <property type="match status" value="1"/>
</dbReference>
<dbReference type="RefSeq" id="WP_251805894.1">
    <property type="nucleotide sequence ID" value="NZ_CP166679.1"/>
</dbReference>
<feature type="modified residue" description="4-aspartylphosphate" evidence="1">
    <location>
        <position position="61"/>
    </location>
</feature>
<comment type="caution">
    <text evidence="3">The sequence shown here is derived from an EMBL/GenBank/DDBJ whole genome shotgun (WGS) entry which is preliminary data.</text>
</comment>
<dbReference type="InterPro" id="IPR052893">
    <property type="entry name" value="TCS_response_regulator"/>
</dbReference>
<dbReference type="PANTHER" id="PTHR44520:SF2">
    <property type="entry name" value="RESPONSE REGULATOR RCP1"/>
    <property type="match status" value="1"/>
</dbReference>
<protein>
    <submittedName>
        <fullName evidence="3">Response regulator</fullName>
    </submittedName>
</protein>
<keyword evidence="1" id="KW-0597">Phosphoprotein</keyword>
<dbReference type="InterPro" id="IPR011006">
    <property type="entry name" value="CheY-like_superfamily"/>
</dbReference>
<dbReference type="Proteomes" id="UP001597532">
    <property type="component" value="Unassembled WGS sequence"/>
</dbReference>
<gene>
    <name evidence="3" type="ORF">ACFS1K_09935</name>
</gene>
<feature type="domain" description="Response regulatory" evidence="2">
    <location>
        <begin position="7"/>
        <end position="128"/>
    </location>
</feature>
<dbReference type="PANTHER" id="PTHR44520">
    <property type="entry name" value="RESPONSE REGULATOR RCP1-RELATED"/>
    <property type="match status" value="1"/>
</dbReference>
<evidence type="ECO:0000313" key="4">
    <source>
        <dbReference type="Proteomes" id="UP001597532"/>
    </source>
</evidence>
<sequence length="143" mass="16226">MINNNLTVFLADDDQDDRSLFLEALVGLPFKTKIKIFDNGVDLMADLLDPNSSLPDILFLDLYMPLMTGEECLQDIRNEPTLVKIPVVIYSGYFDISKINLLRNKGANRFLQKPSSFNELQTLLEQSILSIINPIESESFVIK</sequence>
<keyword evidence="4" id="KW-1185">Reference proteome</keyword>
<reference evidence="4" key="1">
    <citation type="journal article" date="2019" name="Int. J. Syst. Evol. Microbiol.">
        <title>The Global Catalogue of Microorganisms (GCM) 10K type strain sequencing project: providing services to taxonomists for standard genome sequencing and annotation.</title>
        <authorList>
            <consortium name="The Broad Institute Genomics Platform"/>
            <consortium name="The Broad Institute Genome Sequencing Center for Infectious Disease"/>
            <person name="Wu L."/>
            <person name="Ma J."/>
        </authorList>
    </citation>
    <scope>NUCLEOTIDE SEQUENCE [LARGE SCALE GENOMIC DNA]</scope>
    <source>
        <strain evidence="4">KCTC 52924</strain>
    </source>
</reference>
<dbReference type="PROSITE" id="PS50110">
    <property type="entry name" value="RESPONSE_REGULATORY"/>
    <property type="match status" value="1"/>
</dbReference>
<organism evidence="3 4">
    <name type="scientific">Arenibacter antarcticus</name>
    <dbReference type="NCBI Taxonomy" id="2040469"/>
    <lineage>
        <taxon>Bacteria</taxon>
        <taxon>Pseudomonadati</taxon>
        <taxon>Bacteroidota</taxon>
        <taxon>Flavobacteriia</taxon>
        <taxon>Flavobacteriales</taxon>
        <taxon>Flavobacteriaceae</taxon>
        <taxon>Arenibacter</taxon>
    </lineage>
</organism>
<dbReference type="Pfam" id="PF00072">
    <property type="entry name" value="Response_reg"/>
    <property type="match status" value="1"/>
</dbReference>
<dbReference type="SUPFAM" id="SSF52172">
    <property type="entry name" value="CheY-like"/>
    <property type="match status" value="1"/>
</dbReference>
<evidence type="ECO:0000313" key="3">
    <source>
        <dbReference type="EMBL" id="MFD2790082.1"/>
    </source>
</evidence>
<dbReference type="SMART" id="SM00448">
    <property type="entry name" value="REC"/>
    <property type="match status" value="1"/>
</dbReference>